<dbReference type="RefSeq" id="WP_377368660.1">
    <property type="nucleotide sequence ID" value="NZ_JAOTJD010000008.1"/>
</dbReference>
<reference evidence="5 6" key="1">
    <citation type="submission" date="2022-09" db="EMBL/GenBank/DDBJ databases">
        <title>New species of Phenylobacterium.</title>
        <authorList>
            <person name="Mieszkin S."/>
        </authorList>
    </citation>
    <scope>NUCLEOTIDE SEQUENCE [LARGE SCALE GENOMIC DNA]</scope>
    <source>
        <strain evidence="5 6">HK31-G</strain>
    </source>
</reference>
<keyword evidence="1" id="KW-0813">Transport</keyword>
<dbReference type="SUPFAM" id="SSF52540">
    <property type="entry name" value="P-loop containing nucleoside triphosphate hydrolases"/>
    <property type="match status" value="1"/>
</dbReference>
<keyword evidence="6" id="KW-1185">Reference proteome</keyword>
<dbReference type="PROSITE" id="PS50893">
    <property type="entry name" value="ABC_TRANSPORTER_2"/>
    <property type="match status" value="1"/>
</dbReference>
<feature type="domain" description="ABC transporter" evidence="4">
    <location>
        <begin position="8"/>
        <end position="245"/>
    </location>
</feature>
<accession>A0ABW6CL17</accession>
<comment type="caution">
    <text evidence="5">The sequence shown here is derived from an EMBL/GenBank/DDBJ whole genome shotgun (WGS) entry which is preliminary data.</text>
</comment>
<gene>
    <name evidence="5" type="ORF">OCL97_06450</name>
</gene>
<evidence type="ECO:0000313" key="5">
    <source>
        <dbReference type="EMBL" id="MFD3263609.1"/>
    </source>
</evidence>
<organism evidence="5 6">
    <name type="scientific">Phenylobacterium ferrooxidans</name>
    <dbReference type="NCBI Taxonomy" id="2982689"/>
    <lineage>
        <taxon>Bacteria</taxon>
        <taxon>Pseudomonadati</taxon>
        <taxon>Pseudomonadota</taxon>
        <taxon>Alphaproteobacteria</taxon>
        <taxon>Caulobacterales</taxon>
        <taxon>Caulobacteraceae</taxon>
        <taxon>Phenylobacterium</taxon>
    </lineage>
</organism>
<dbReference type="Pfam" id="PF00005">
    <property type="entry name" value="ABC_tran"/>
    <property type="match status" value="1"/>
</dbReference>
<evidence type="ECO:0000256" key="1">
    <source>
        <dbReference type="ARBA" id="ARBA00022448"/>
    </source>
</evidence>
<proteinExistence type="predicted"/>
<dbReference type="InterPro" id="IPR003593">
    <property type="entry name" value="AAA+_ATPase"/>
</dbReference>
<dbReference type="EMBL" id="JAOTJD010000008">
    <property type="protein sequence ID" value="MFD3263609.1"/>
    <property type="molecule type" value="Genomic_DNA"/>
</dbReference>
<dbReference type="PANTHER" id="PTHR43023:SF6">
    <property type="entry name" value="INTERMEMBRANE PHOSPHOLIPID TRANSPORT SYSTEM ATP-BINDING PROTEIN MLAF"/>
    <property type="match status" value="1"/>
</dbReference>
<dbReference type="Gene3D" id="3.40.50.300">
    <property type="entry name" value="P-loop containing nucleotide triphosphate hydrolases"/>
    <property type="match status" value="1"/>
</dbReference>
<dbReference type="InterPro" id="IPR017871">
    <property type="entry name" value="ABC_transporter-like_CS"/>
</dbReference>
<name>A0ABW6CL17_9CAUL</name>
<evidence type="ECO:0000256" key="2">
    <source>
        <dbReference type="ARBA" id="ARBA00022741"/>
    </source>
</evidence>
<dbReference type="InterPro" id="IPR027417">
    <property type="entry name" value="P-loop_NTPase"/>
</dbReference>
<sequence length="246" mass="26284">MSGARPKLEWRNVTKRFGDVTVLDRLNLSVETGRSMVIIGGSGQGKSVMLKLALGLVAPDGGRVVLDGRGLPGFGGRLQRRLLARSGVLFQSAALFDSLTVWENVAFRLINADGVSRKAARIRALDALARVRLEEAVADVFPSELSGGMQKRVGLARAIAADPEVLFFDEPTTGLDPVTAAVINDLIVDQVRRLGCTAVSITHDLASARRIGDQIAMLHDGQIVWQGAPGELDQTSNPHVRAFVAG</sequence>
<keyword evidence="2" id="KW-0547">Nucleotide-binding</keyword>
<keyword evidence="3 5" id="KW-0067">ATP-binding</keyword>
<evidence type="ECO:0000256" key="3">
    <source>
        <dbReference type="ARBA" id="ARBA00022840"/>
    </source>
</evidence>
<dbReference type="Proteomes" id="UP001598130">
    <property type="component" value="Unassembled WGS sequence"/>
</dbReference>
<dbReference type="InterPro" id="IPR003439">
    <property type="entry name" value="ABC_transporter-like_ATP-bd"/>
</dbReference>
<evidence type="ECO:0000259" key="4">
    <source>
        <dbReference type="PROSITE" id="PS50893"/>
    </source>
</evidence>
<dbReference type="PANTHER" id="PTHR43023">
    <property type="entry name" value="PROTEIN TRIGALACTOSYLDIACYLGLYCEROL 3, CHLOROPLASTIC"/>
    <property type="match status" value="1"/>
</dbReference>
<dbReference type="PROSITE" id="PS00211">
    <property type="entry name" value="ABC_TRANSPORTER_1"/>
    <property type="match status" value="1"/>
</dbReference>
<dbReference type="GO" id="GO:0005524">
    <property type="term" value="F:ATP binding"/>
    <property type="evidence" value="ECO:0007669"/>
    <property type="project" value="UniProtKB-KW"/>
</dbReference>
<evidence type="ECO:0000313" key="6">
    <source>
        <dbReference type="Proteomes" id="UP001598130"/>
    </source>
</evidence>
<dbReference type="SMART" id="SM00382">
    <property type="entry name" value="AAA"/>
    <property type="match status" value="1"/>
</dbReference>
<protein>
    <submittedName>
        <fullName evidence="5">ATP-binding cassette domain-containing protein</fullName>
    </submittedName>
</protein>